<dbReference type="Ensembl" id="ENSOANT00000007188.3">
    <property type="protein sequence ID" value="ENSOANP00000007186.3"/>
    <property type="gene ID" value="ENSOANG00000004533.3"/>
</dbReference>
<dbReference type="FunCoup" id="F7FHH7">
    <property type="interactions" value="287"/>
</dbReference>
<dbReference type="HOGENOM" id="CLU_093197_0_0_1"/>
<dbReference type="GeneTree" id="ENSGT00390000000945"/>
<proteinExistence type="predicted"/>
<dbReference type="Proteomes" id="UP000002279">
    <property type="component" value="Chromosome 3"/>
</dbReference>
<dbReference type="InParanoid" id="F7FHH7"/>
<dbReference type="PANTHER" id="PTHR35664">
    <property type="entry name" value="SPERMATID-SPECIFIC MANCHETTE-RELATED PROTEIN 1"/>
    <property type="match status" value="1"/>
</dbReference>
<accession>F7FHH7</accession>
<gene>
    <name evidence="1" type="primary">SPMIP6</name>
</gene>
<dbReference type="eggNOG" id="ENOG502QRFQ">
    <property type="taxonomic scope" value="Eukaryota"/>
</dbReference>
<sequence>MFLFAHKTKTPTSTYTDSYRVPSSIKQSYEEPPLKAWEENKFVTQGLTQIATKKPVEQRLLEGMTQRAPNQFASQPPIPSSAYLPHKYWISEAEAERFNPVLENGDRYAMWRTGPDNSVGWNRYSSHLPPLPKEAGRETVFRPTAPDYPPKSERQNDYEREAVVNMIDTLSRSQLPSSRCPSTPGRLPFQGYGSRCTGRHYCLRGMDYFVDGPPPSRRPLGQQTECPPIQPQVKDTLCCLNPPSIILPLCQP</sequence>
<dbReference type="Pfam" id="PF15181">
    <property type="entry name" value="SMRP1"/>
    <property type="match status" value="1"/>
</dbReference>
<dbReference type="InterPro" id="IPR028195">
    <property type="entry name" value="SPMIP6"/>
</dbReference>
<reference evidence="1 2" key="1">
    <citation type="journal article" date="2008" name="Nature">
        <title>Genome analysis of the platypus reveals unique signatures of evolution.</title>
        <authorList>
            <person name="Warren W.C."/>
            <person name="Hillier L.W."/>
            <person name="Marshall Graves J.A."/>
            <person name="Birney E."/>
            <person name="Ponting C.P."/>
            <person name="Grutzner F."/>
            <person name="Belov K."/>
            <person name="Miller W."/>
            <person name="Clarke L."/>
            <person name="Chinwalla A.T."/>
            <person name="Yang S.P."/>
            <person name="Heger A."/>
            <person name="Locke D.P."/>
            <person name="Miethke P."/>
            <person name="Waters P.D."/>
            <person name="Veyrunes F."/>
            <person name="Fulton L."/>
            <person name="Fulton B."/>
            <person name="Graves T."/>
            <person name="Wallis J."/>
            <person name="Puente X.S."/>
            <person name="Lopez-Otin C."/>
            <person name="Ordonez G.R."/>
            <person name="Eichler E.E."/>
            <person name="Chen L."/>
            <person name="Cheng Z."/>
            <person name="Deakin J.E."/>
            <person name="Alsop A."/>
            <person name="Thompson K."/>
            <person name="Kirby P."/>
            <person name="Papenfuss A.T."/>
            <person name="Wakefield M.J."/>
            <person name="Olender T."/>
            <person name="Lancet D."/>
            <person name="Huttley G.A."/>
            <person name="Smit A.F."/>
            <person name="Pask A."/>
            <person name="Temple-Smith P."/>
            <person name="Batzer M.A."/>
            <person name="Walker J.A."/>
            <person name="Konkel M.K."/>
            <person name="Harris R.S."/>
            <person name="Whittington C.M."/>
            <person name="Wong E.S."/>
            <person name="Gemmell N.J."/>
            <person name="Buschiazzo E."/>
            <person name="Vargas Jentzsch I.M."/>
            <person name="Merkel A."/>
            <person name="Schmitz J."/>
            <person name="Zemann A."/>
            <person name="Churakov G."/>
            <person name="Kriegs J.O."/>
            <person name="Brosius J."/>
            <person name="Murchison E.P."/>
            <person name="Sachidanandam R."/>
            <person name="Smith C."/>
            <person name="Hannon G.J."/>
            <person name="Tsend-Ayush E."/>
            <person name="McMillan D."/>
            <person name="Attenborough R."/>
            <person name="Rens W."/>
            <person name="Ferguson-Smith M."/>
            <person name="Lefevre C.M."/>
            <person name="Sharp J.A."/>
            <person name="Nicholas K.R."/>
            <person name="Ray D.A."/>
            <person name="Kube M."/>
            <person name="Reinhardt R."/>
            <person name="Pringle T.H."/>
            <person name="Taylor J."/>
            <person name="Jones R.C."/>
            <person name="Nixon B."/>
            <person name="Dacheux J.L."/>
            <person name="Niwa H."/>
            <person name="Sekita Y."/>
            <person name="Huang X."/>
            <person name="Stark A."/>
            <person name="Kheradpour P."/>
            <person name="Kellis M."/>
            <person name="Flicek P."/>
            <person name="Chen Y."/>
            <person name="Webber C."/>
            <person name="Hardison R."/>
            <person name="Nelson J."/>
            <person name="Hallsworth-Pepin K."/>
            <person name="Delehaunty K."/>
            <person name="Markovic C."/>
            <person name="Minx P."/>
            <person name="Feng Y."/>
            <person name="Kremitzki C."/>
            <person name="Mitreva M."/>
            <person name="Glasscock J."/>
            <person name="Wylie T."/>
            <person name="Wohldmann P."/>
            <person name="Thiru P."/>
            <person name="Nhan M.N."/>
            <person name="Pohl C.S."/>
            <person name="Smith S.M."/>
            <person name="Hou S."/>
            <person name="Nefedov M."/>
            <person name="de Jong P.J."/>
            <person name="Renfree M.B."/>
            <person name="Mardis E.R."/>
            <person name="Wilson R.K."/>
        </authorList>
    </citation>
    <scope>NUCLEOTIDE SEQUENCE [LARGE SCALE GENOMIC DNA]</scope>
    <source>
        <strain evidence="1 2">Glennie</strain>
    </source>
</reference>
<protein>
    <recommendedName>
        <fullName evidence="3">Spermatid-specific manchette-related protein 1</fullName>
    </recommendedName>
</protein>
<dbReference type="Bgee" id="ENSOANG00000004533">
    <property type="expression patterns" value="Expressed in testis and 3 other cell types or tissues"/>
</dbReference>
<dbReference type="GO" id="GO:0043014">
    <property type="term" value="F:alpha-tubulin binding"/>
    <property type="evidence" value="ECO:0000318"/>
    <property type="project" value="GO_Central"/>
</dbReference>
<evidence type="ECO:0000313" key="1">
    <source>
        <dbReference type="Ensembl" id="ENSOANP00000007186.3"/>
    </source>
</evidence>
<dbReference type="PANTHER" id="PTHR35664:SF1">
    <property type="entry name" value="SPERMATID-SPECIFIC MANCHETTE-RELATED PROTEIN 1"/>
    <property type="match status" value="1"/>
</dbReference>
<name>F7FHH7_ORNAN</name>
<dbReference type="OMA" id="QTMERHV"/>
<dbReference type="STRING" id="9258.ENSOANP00000007186"/>
<reference evidence="1" key="3">
    <citation type="submission" date="2025-09" db="UniProtKB">
        <authorList>
            <consortium name="Ensembl"/>
        </authorList>
    </citation>
    <scope>IDENTIFICATION</scope>
    <source>
        <strain evidence="1">Glennie</strain>
    </source>
</reference>
<dbReference type="GO" id="GO:0048471">
    <property type="term" value="C:perinuclear region of cytoplasm"/>
    <property type="evidence" value="ECO:0000318"/>
    <property type="project" value="GO_Central"/>
</dbReference>
<keyword evidence="2" id="KW-1185">Reference proteome</keyword>
<reference evidence="1" key="2">
    <citation type="submission" date="2025-08" db="UniProtKB">
        <authorList>
            <consortium name="Ensembl"/>
        </authorList>
    </citation>
    <scope>IDENTIFICATION</scope>
    <source>
        <strain evidence="1">Glennie</strain>
    </source>
</reference>
<dbReference type="GO" id="GO:0002177">
    <property type="term" value="C:manchette"/>
    <property type="evidence" value="ECO:0000318"/>
    <property type="project" value="GO_Central"/>
</dbReference>
<evidence type="ECO:0008006" key="3">
    <source>
        <dbReference type="Google" id="ProtNLM"/>
    </source>
</evidence>
<dbReference type="AlphaFoldDB" id="F7FHH7"/>
<evidence type="ECO:0000313" key="2">
    <source>
        <dbReference type="Proteomes" id="UP000002279"/>
    </source>
</evidence>
<organism evidence="1 2">
    <name type="scientific">Ornithorhynchus anatinus</name>
    <name type="common">Duckbill platypus</name>
    <dbReference type="NCBI Taxonomy" id="9258"/>
    <lineage>
        <taxon>Eukaryota</taxon>
        <taxon>Metazoa</taxon>
        <taxon>Chordata</taxon>
        <taxon>Craniata</taxon>
        <taxon>Vertebrata</taxon>
        <taxon>Euteleostomi</taxon>
        <taxon>Mammalia</taxon>
        <taxon>Monotremata</taxon>
        <taxon>Ornithorhynchidae</taxon>
        <taxon>Ornithorhynchus</taxon>
    </lineage>
</organism>